<protein>
    <submittedName>
        <fullName evidence="3">UPF0716 protein FxsA</fullName>
    </submittedName>
</protein>
<keyword evidence="2" id="KW-0472">Membrane</keyword>
<dbReference type="OrthoDB" id="9792788at2"/>
<accession>A0A4R7SY78</accession>
<dbReference type="Proteomes" id="UP000295151">
    <property type="component" value="Unassembled WGS sequence"/>
</dbReference>
<dbReference type="Pfam" id="PF04186">
    <property type="entry name" value="FxsA"/>
    <property type="match status" value="1"/>
</dbReference>
<evidence type="ECO:0000313" key="3">
    <source>
        <dbReference type="EMBL" id="TDU84241.1"/>
    </source>
</evidence>
<reference evidence="3 4" key="1">
    <citation type="submission" date="2019-03" db="EMBL/GenBank/DDBJ databases">
        <title>Genomic Encyclopedia of Type Strains, Phase III (KMG-III): the genomes of soil and plant-associated and newly described type strains.</title>
        <authorList>
            <person name="Whitman W."/>
        </authorList>
    </citation>
    <scope>NUCLEOTIDE SEQUENCE [LARGE SCALE GENOMIC DNA]</scope>
    <source>
        <strain evidence="3 4">VKM Ac-2575</strain>
    </source>
</reference>
<dbReference type="GO" id="GO:0016020">
    <property type="term" value="C:membrane"/>
    <property type="evidence" value="ECO:0007669"/>
    <property type="project" value="InterPro"/>
</dbReference>
<keyword evidence="2" id="KW-0812">Transmembrane</keyword>
<comment type="caution">
    <text evidence="3">The sequence shown here is derived from an EMBL/GenBank/DDBJ whole genome shotgun (WGS) entry which is preliminary data.</text>
</comment>
<evidence type="ECO:0000313" key="4">
    <source>
        <dbReference type="Proteomes" id="UP000295151"/>
    </source>
</evidence>
<dbReference type="PANTHER" id="PTHR35335">
    <property type="entry name" value="UPF0716 PROTEIN FXSA"/>
    <property type="match status" value="1"/>
</dbReference>
<dbReference type="AlphaFoldDB" id="A0A4R7SY78"/>
<feature type="transmembrane region" description="Helical" evidence="2">
    <location>
        <begin position="76"/>
        <end position="101"/>
    </location>
</feature>
<dbReference type="NCBIfam" id="NF008528">
    <property type="entry name" value="PRK11463.1-2"/>
    <property type="match status" value="1"/>
</dbReference>
<organism evidence="3 4">
    <name type="scientific">Kribbella voronezhensis</name>
    <dbReference type="NCBI Taxonomy" id="2512212"/>
    <lineage>
        <taxon>Bacteria</taxon>
        <taxon>Bacillati</taxon>
        <taxon>Actinomycetota</taxon>
        <taxon>Actinomycetes</taxon>
        <taxon>Propionibacteriales</taxon>
        <taxon>Kribbellaceae</taxon>
        <taxon>Kribbella</taxon>
    </lineage>
</organism>
<dbReference type="InterPro" id="IPR007313">
    <property type="entry name" value="FxsA"/>
</dbReference>
<evidence type="ECO:0000256" key="2">
    <source>
        <dbReference type="SAM" id="Phobius"/>
    </source>
</evidence>
<feature type="region of interest" description="Disordered" evidence="1">
    <location>
        <begin position="135"/>
        <end position="174"/>
    </location>
</feature>
<feature type="transmembrane region" description="Helical" evidence="2">
    <location>
        <begin position="27"/>
        <end position="47"/>
    </location>
</feature>
<dbReference type="EMBL" id="SOCE01000002">
    <property type="protein sequence ID" value="TDU84241.1"/>
    <property type="molecule type" value="Genomic_DNA"/>
</dbReference>
<name>A0A4R7SY78_9ACTN</name>
<dbReference type="RefSeq" id="WP_133983872.1">
    <property type="nucleotide sequence ID" value="NZ_SOCE01000002.1"/>
</dbReference>
<keyword evidence="4" id="KW-1185">Reference proteome</keyword>
<feature type="compositionally biased region" description="Basic and acidic residues" evidence="1">
    <location>
        <begin position="163"/>
        <end position="174"/>
    </location>
</feature>
<gene>
    <name evidence="3" type="ORF">EV138_6712</name>
</gene>
<evidence type="ECO:0000256" key="1">
    <source>
        <dbReference type="SAM" id="MobiDB-lite"/>
    </source>
</evidence>
<proteinExistence type="predicted"/>
<keyword evidence="2" id="KW-1133">Transmembrane helix</keyword>
<sequence length="174" mass="19060">MPWFIAVALLVVPIIEIYVIIQVGQVIGGWPTVGLLLVESALGAWLIKREGKRAWNALRTALQTGRMPGRELADAALVLIGGTLLLTPGFVTDIFGFFFVLPFTRPLARKVLSGFLGRRIVAQLGGNPITGFMPGTYRPPTAEQYEQARRQPSDDIIQGEVIDPDRPQDKPPTT</sequence>
<dbReference type="PANTHER" id="PTHR35335:SF1">
    <property type="entry name" value="UPF0716 PROTEIN FXSA"/>
    <property type="match status" value="1"/>
</dbReference>